<evidence type="ECO:0000313" key="1">
    <source>
        <dbReference type="EMBL" id="SDK15301.1"/>
    </source>
</evidence>
<name>A0A1G8ZJT6_ANEMI</name>
<dbReference type="Proteomes" id="UP000182836">
    <property type="component" value="Unassembled WGS sequence"/>
</dbReference>
<gene>
    <name evidence="1" type="ORF">SAMN04487909_14127</name>
</gene>
<dbReference type="Gene3D" id="3.40.50.880">
    <property type="match status" value="1"/>
</dbReference>
<proteinExistence type="predicted"/>
<evidence type="ECO:0000313" key="2">
    <source>
        <dbReference type="Proteomes" id="UP000182836"/>
    </source>
</evidence>
<protein>
    <submittedName>
        <fullName evidence="1">Uncharacterized protein</fullName>
    </submittedName>
</protein>
<dbReference type="InterPro" id="IPR029062">
    <property type="entry name" value="Class_I_gatase-like"/>
</dbReference>
<dbReference type="EMBL" id="FNED01000041">
    <property type="protein sequence ID" value="SDK15301.1"/>
    <property type="molecule type" value="Genomic_DNA"/>
</dbReference>
<accession>A0A1G8ZJT6</accession>
<dbReference type="SUPFAM" id="SSF52317">
    <property type="entry name" value="Class I glutamine amidotransferase-like"/>
    <property type="match status" value="1"/>
</dbReference>
<dbReference type="RefSeq" id="WP_052520744.1">
    <property type="nucleotide sequence ID" value="NZ_BJOA01000239.1"/>
</dbReference>
<sequence length="75" mass="8405">MTEKVLLGAECHGPAALIWTHRPDGKSILAGKDVTGYPDVHEPEEIKEYLPFSLEQELSGIANYIGNLYKLYLIF</sequence>
<organism evidence="1 2">
    <name type="scientific">Aneurinibacillus migulanus</name>
    <name type="common">Bacillus migulanus</name>
    <dbReference type="NCBI Taxonomy" id="47500"/>
    <lineage>
        <taxon>Bacteria</taxon>
        <taxon>Bacillati</taxon>
        <taxon>Bacillota</taxon>
        <taxon>Bacilli</taxon>
        <taxon>Bacillales</taxon>
        <taxon>Paenibacillaceae</taxon>
        <taxon>Aneurinibacillus group</taxon>
        <taxon>Aneurinibacillus</taxon>
    </lineage>
</organism>
<dbReference type="OrthoDB" id="9792284at2"/>
<reference evidence="1 2" key="1">
    <citation type="submission" date="2016-10" db="EMBL/GenBank/DDBJ databases">
        <authorList>
            <person name="de Groot N.N."/>
        </authorList>
    </citation>
    <scope>NUCLEOTIDE SEQUENCE [LARGE SCALE GENOMIC DNA]</scope>
    <source>
        <strain evidence="1 2">DSM 2895</strain>
    </source>
</reference>
<dbReference type="AlphaFoldDB" id="A0A1G8ZJT6"/>